<dbReference type="EMBL" id="MU129134">
    <property type="protein sequence ID" value="KAF9505859.1"/>
    <property type="molecule type" value="Genomic_DNA"/>
</dbReference>
<evidence type="ECO:0000256" key="1">
    <source>
        <dbReference type="SAM" id="MobiDB-lite"/>
    </source>
</evidence>
<protein>
    <submittedName>
        <fullName evidence="2">Uncharacterized protein</fullName>
    </submittedName>
</protein>
<proteinExistence type="predicted"/>
<sequence>MRSAAVNAYSIPARMLSVFIVEIRKPVKSVDDQSPSPQDDTLLRPASDRSEDDDTSWEAKFPTEVLSNIVEITLVPSAQAVSGGLTVEDDKEEGGIGSEWNGPSLQWSKPGLQTRISRRDGRKSGQAFFATRSNVRMSFSLRTSLSWLAGYILFGLGTQTRSRKSQKWYTFLLDVAEVA</sequence>
<feature type="region of interest" description="Disordered" evidence="1">
    <location>
        <begin position="28"/>
        <end position="57"/>
    </location>
</feature>
<keyword evidence="3" id="KW-1185">Reference proteome</keyword>
<dbReference type="Proteomes" id="UP000886523">
    <property type="component" value="Unassembled WGS sequence"/>
</dbReference>
<organism evidence="2 3">
    <name type="scientific">Hydnum rufescens UP504</name>
    <dbReference type="NCBI Taxonomy" id="1448309"/>
    <lineage>
        <taxon>Eukaryota</taxon>
        <taxon>Fungi</taxon>
        <taxon>Dikarya</taxon>
        <taxon>Basidiomycota</taxon>
        <taxon>Agaricomycotina</taxon>
        <taxon>Agaricomycetes</taxon>
        <taxon>Cantharellales</taxon>
        <taxon>Hydnaceae</taxon>
        <taxon>Hydnum</taxon>
    </lineage>
</organism>
<gene>
    <name evidence="2" type="ORF">BS47DRAFT_1367774</name>
</gene>
<reference evidence="2" key="1">
    <citation type="journal article" date="2020" name="Nat. Commun.">
        <title>Large-scale genome sequencing of mycorrhizal fungi provides insights into the early evolution of symbiotic traits.</title>
        <authorList>
            <person name="Miyauchi S."/>
            <person name="Kiss E."/>
            <person name="Kuo A."/>
            <person name="Drula E."/>
            <person name="Kohler A."/>
            <person name="Sanchez-Garcia M."/>
            <person name="Morin E."/>
            <person name="Andreopoulos B."/>
            <person name="Barry K.W."/>
            <person name="Bonito G."/>
            <person name="Buee M."/>
            <person name="Carver A."/>
            <person name="Chen C."/>
            <person name="Cichocki N."/>
            <person name="Clum A."/>
            <person name="Culley D."/>
            <person name="Crous P.W."/>
            <person name="Fauchery L."/>
            <person name="Girlanda M."/>
            <person name="Hayes R.D."/>
            <person name="Keri Z."/>
            <person name="LaButti K."/>
            <person name="Lipzen A."/>
            <person name="Lombard V."/>
            <person name="Magnuson J."/>
            <person name="Maillard F."/>
            <person name="Murat C."/>
            <person name="Nolan M."/>
            <person name="Ohm R.A."/>
            <person name="Pangilinan J."/>
            <person name="Pereira M.F."/>
            <person name="Perotto S."/>
            <person name="Peter M."/>
            <person name="Pfister S."/>
            <person name="Riley R."/>
            <person name="Sitrit Y."/>
            <person name="Stielow J.B."/>
            <person name="Szollosi G."/>
            <person name="Zifcakova L."/>
            <person name="Stursova M."/>
            <person name="Spatafora J.W."/>
            <person name="Tedersoo L."/>
            <person name="Vaario L.M."/>
            <person name="Yamada A."/>
            <person name="Yan M."/>
            <person name="Wang P."/>
            <person name="Xu J."/>
            <person name="Bruns T."/>
            <person name="Baldrian P."/>
            <person name="Vilgalys R."/>
            <person name="Dunand C."/>
            <person name="Henrissat B."/>
            <person name="Grigoriev I.V."/>
            <person name="Hibbett D."/>
            <person name="Nagy L.G."/>
            <person name="Martin F.M."/>
        </authorList>
    </citation>
    <scope>NUCLEOTIDE SEQUENCE</scope>
    <source>
        <strain evidence="2">UP504</strain>
    </source>
</reference>
<evidence type="ECO:0000313" key="3">
    <source>
        <dbReference type="Proteomes" id="UP000886523"/>
    </source>
</evidence>
<comment type="caution">
    <text evidence="2">The sequence shown here is derived from an EMBL/GenBank/DDBJ whole genome shotgun (WGS) entry which is preliminary data.</text>
</comment>
<name>A0A9P6AIC8_9AGAM</name>
<evidence type="ECO:0000313" key="2">
    <source>
        <dbReference type="EMBL" id="KAF9505859.1"/>
    </source>
</evidence>
<accession>A0A9P6AIC8</accession>
<dbReference type="AlphaFoldDB" id="A0A9P6AIC8"/>